<protein>
    <submittedName>
        <fullName evidence="2">Uncharacterized protein</fullName>
    </submittedName>
</protein>
<dbReference type="AlphaFoldDB" id="A0A6C0API6"/>
<sequence length="200" mass="22779">MDTQRFIKPTYPDFRPKANSDILQNAERRVMVPDKRTIPVEDMRYPGYDSIMADARLVTDYKSQCEYNVVPSQYGNSFRSWLQHHADGFIQVSRHRQAQHAGSYYYGATHPLPPKQFQRCDEFDCTFSTTDLKDGIGLQRREEVPALFGTFAAQNTEAPMKRIFLTDKFEGGRNTPHGRKYRGLGNSPSNPRAAGYGSSG</sequence>
<accession>A0A6C0API6</accession>
<evidence type="ECO:0000256" key="1">
    <source>
        <dbReference type="SAM" id="MobiDB-lite"/>
    </source>
</evidence>
<reference evidence="2" key="1">
    <citation type="journal article" date="2020" name="Nature">
        <title>Giant virus diversity and host interactions through global metagenomics.</title>
        <authorList>
            <person name="Schulz F."/>
            <person name="Roux S."/>
            <person name="Paez-Espino D."/>
            <person name="Jungbluth S."/>
            <person name="Walsh D.A."/>
            <person name="Denef V.J."/>
            <person name="McMahon K.D."/>
            <person name="Konstantinidis K.T."/>
            <person name="Eloe-Fadrosh E.A."/>
            <person name="Kyrpides N.C."/>
            <person name="Woyke T."/>
        </authorList>
    </citation>
    <scope>NUCLEOTIDE SEQUENCE</scope>
    <source>
        <strain evidence="2">GVMAG-S-1101161-73</strain>
    </source>
</reference>
<organism evidence="2">
    <name type="scientific">viral metagenome</name>
    <dbReference type="NCBI Taxonomy" id="1070528"/>
    <lineage>
        <taxon>unclassified sequences</taxon>
        <taxon>metagenomes</taxon>
        <taxon>organismal metagenomes</taxon>
    </lineage>
</organism>
<evidence type="ECO:0000313" key="2">
    <source>
        <dbReference type="EMBL" id="QHS81370.1"/>
    </source>
</evidence>
<dbReference type="EMBL" id="MN740735">
    <property type="protein sequence ID" value="QHS81370.1"/>
    <property type="molecule type" value="Genomic_DNA"/>
</dbReference>
<proteinExistence type="predicted"/>
<name>A0A6C0API6_9ZZZZ</name>
<feature type="region of interest" description="Disordered" evidence="1">
    <location>
        <begin position="167"/>
        <end position="200"/>
    </location>
</feature>